<dbReference type="Pfam" id="PF11716">
    <property type="entry name" value="MDMPI_N"/>
    <property type="match status" value="1"/>
</dbReference>
<protein>
    <submittedName>
        <fullName evidence="3">GNAT family N-acetyltransferase</fullName>
    </submittedName>
</protein>
<feature type="region of interest" description="Disordered" evidence="1">
    <location>
        <begin position="320"/>
        <end position="381"/>
    </location>
</feature>
<evidence type="ECO:0000313" key="4">
    <source>
        <dbReference type="Proteomes" id="UP000634780"/>
    </source>
</evidence>
<evidence type="ECO:0000256" key="1">
    <source>
        <dbReference type="SAM" id="MobiDB-lite"/>
    </source>
</evidence>
<dbReference type="PANTHER" id="PTHR43441">
    <property type="entry name" value="RIBOSOMAL-PROTEIN-SERINE ACETYLTRANSFERASE"/>
    <property type="match status" value="1"/>
</dbReference>
<dbReference type="RefSeq" id="WP_190116070.1">
    <property type="nucleotide sequence ID" value="NZ_BMVR01000005.1"/>
</dbReference>
<sequence>MLFNGGERIEEATAHAVAALRAVATTEYDWTVPAGGLEWSCLTTAEHIASDFTAYAAQLTGRTAGTGAYVPMDIRLDEGTDADGAVRVIEASAGLLAAVVRTTPRGVRGYHPYPSGSADAAAFAAMGVVELLLHTYDVLRAFDVAYEPPAELCEALLARQFADVPPARDGEDHWRVLLWATGRGPREGHGHRERWRWHNPLHLPAGPVELVEVAPDAAADLAEGGTGGFVWAEGGPYQGSRGAAGRTAKGYAAGTHRPEWGMFAVVRTEDQLAVGAMGFHGVPGEDGWAEVGYDLVPAARGNGYATAALQALSTWALSRPAAPDATGTSASPAGPAGPTVKGLRGLADPGNAPSHGVLTRSGFTRVADRGDAATFERPREA</sequence>
<dbReference type="Gene3D" id="3.40.630.30">
    <property type="match status" value="1"/>
</dbReference>
<name>A0ABS0X1C0_9ACTN</name>
<dbReference type="CDD" id="cd04301">
    <property type="entry name" value="NAT_SF"/>
    <property type="match status" value="1"/>
</dbReference>
<dbReference type="PANTHER" id="PTHR43441:SF6">
    <property type="entry name" value="N-ACETYLTRANSFERASE DOMAIN-CONTAINING PROTEIN"/>
    <property type="match status" value="1"/>
</dbReference>
<feature type="domain" description="N-acetyltransferase" evidence="2">
    <location>
        <begin position="208"/>
        <end position="380"/>
    </location>
</feature>
<feature type="compositionally biased region" description="Basic and acidic residues" evidence="1">
    <location>
        <begin position="366"/>
        <end position="381"/>
    </location>
</feature>
<proteinExistence type="predicted"/>
<dbReference type="Pfam" id="PF13302">
    <property type="entry name" value="Acetyltransf_3"/>
    <property type="match status" value="1"/>
</dbReference>
<organism evidence="3 4">
    <name type="scientific">Streptomyces flavofungini</name>
    <dbReference type="NCBI Taxonomy" id="68200"/>
    <lineage>
        <taxon>Bacteria</taxon>
        <taxon>Bacillati</taxon>
        <taxon>Actinomycetota</taxon>
        <taxon>Actinomycetes</taxon>
        <taxon>Kitasatosporales</taxon>
        <taxon>Streptomycetaceae</taxon>
        <taxon>Streptomyces</taxon>
    </lineage>
</organism>
<dbReference type="Proteomes" id="UP000634780">
    <property type="component" value="Unassembled WGS sequence"/>
</dbReference>
<evidence type="ECO:0000313" key="3">
    <source>
        <dbReference type="EMBL" id="MBJ3806884.1"/>
    </source>
</evidence>
<keyword evidence="4" id="KW-1185">Reference proteome</keyword>
<accession>A0ABS0X1C0</accession>
<comment type="caution">
    <text evidence="3">The sequence shown here is derived from an EMBL/GenBank/DDBJ whole genome shotgun (WGS) entry which is preliminary data.</text>
</comment>
<dbReference type="InterPro" id="IPR000182">
    <property type="entry name" value="GNAT_dom"/>
</dbReference>
<dbReference type="EMBL" id="JAEKOZ010000003">
    <property type="protein sequence ID" value="MBJ3806884.1"/>
    <property type="molecule type" value="Genomic_DNA"/>
</dbReference>
<reference evidence="3 4" key="1">
    <citation type="submission" date="2020-12" db="EMBL/GenBank/DDBJ databases">
        <title>Streptomyces typhae sp. nov., a novel endophytic actinomycete isolated from the root of cattail pollen (Typha angustifolia L.).</title>
        <authorList>
            <person name="Peng C."/>
            <person name="Liu C."/>
        </authorList>
    </citation>
    <scope>NUCLEOTIDE SEQUENCE [LARGE SCALE GENOMIC DNA]</scope>
    <source>
        <strain evidence="3 4">JCM 4753</strain>
    </source>
</reference>
<dbReference type="SUPFAM" id="SSF55729">
    <property type="entry name" value="Acyl-CoA N-acyltransferases (Nat)"/>
    <property type="match status" value="1"/>
</dbReference>
<gene>
    <name evidence="3" type="ORF">JGB26_07075</name>
</gene>
<dbReference type="InterPro" id="IPR024344">
    <property type="entry name" value="MDMPI_metal-binding"/>
</dbReference>
<evidence type="ECO:0000259" key="2">
    <source>
        <dbReference type="PROSITE" id="PS51186"/>
    </source>
</evidence>
<dbReference type="InterPro" id="IPR016181">
    <property type="entry name" value="Acyl_CoA_acyltransferase"/>
</dbReference>
<dbReference type="PROSITE" id="PS51186">
    <property type="entry name" value="GNAT"/>
    <property type="match status" value="1"/>
</dbReference>
<dbReference type="InterPro" id="IPR051908">
    <property type="entry name" value="Ribosomal_N-acetyltransferase"/>
</dbReference>